<accession>A0A645AHL2</accession>
<dbReference type="Gene3D" id="3.40.50.1980">
    <property type="entry name" value="Nitrogenase molybdenum iron protein domain"/>
    <property type="match status" value="1"/>
</dbReference>
<dbReference type="GO" id="GO:0071281">
    <property type="term" value="P:cellular response to iron ion"/>
    <property type="evidence" value="ECO:0007669"/>
    <property type="project" value="TreeGrafter"/>
</dbReference>
<dbReference type="EMBL" id="VSSQ01013858">
    <property type="protein sequence ID" value="MPM52426.1"/>
    <property type="molecule type" value="Genomic_DNA"/>
</dbReference>
<gene>
    <name evidence="2" type="ORF">SDC9_99185</name>
</gene>
<dbReference type="PROSITE" id="PS50983">
    <property type="entry name" value="FE_B12_PBP"/>
    <property type="match status" value="1"/>
</dbReference>
<sequence length="210" mass="24043">MRKLGIPIVIASDYLEETPLGVAEWIKFVSLFLGKEKEAQSFFSEIAESYISLKSLASQSSDRPTVMVNAAIGGTWYVSGGQSWPAHLIRDAGACYLWSEVEKRGSVPIDFEKVVERALNSNFWINTSTWQSLAEGENEDSRYTIFRPFKEERVYNNNARVTSEGANDYYQQGIMRPDLILKDLISIFHPDLLPTHSLYFYRHLEERSFP</sequence>
<dbReference type="InterPro" id="IPR050902">
    <property type="entry name" value="ABC_Transporter_SBP"/>
</dbReference>
<organism evidence="2">
    <name type="scientific">bioreactor metagenome</name>
    <dbReference type="NCBI Taxonomy" id="1076179"/>
    <lineage>
        <taxon>unclassified sequences</taxon>
        <taxon>metagenomes</taxon>
        <taxon>ecological metagenomes</taxon>
    </lineage>
</organism>
<reference evidence="2" key="1">
    <citation type="submission" date="2019-08" db="EMBL/GenBank/DDBJ databases">
        <authorList>
            <person name="Kucharzyk K."/>
            <person name="Murdoch R.W."/>
            <person name="Higgins S."/>
            <person name="Loffler F."/>
        </authorList>
    </citation>
    <scope>NUCLEOTIDE SEQUENCE</scope>
</reference>
<dbReference type="InterPro" id="IPR002491">
    <property type="entry name" value="ABC_transptr_periplasmic_BD"/>
</dbReference>
<name>A0A645AHL2_9ZZZZ</name>
<evidence type="ECO:0000313" key="2">
    <source>
        <dbReference type="EMBL" id="MPM52426.1"/>
    </source>
</evidence>
<evidence type="ECO:0000259" key="1">
    <source>
        <dbReference type="PROSITE" id="PS50983"/>
    </source>
</evidence>
<dbReference type="Pfam" id="PF01497">
    <property type="entry name" value="Peripla_BP_2"/>
    <property type="match status" value="1"/>
</dbReference>
<dbReference type="PANTHER" id="PTHR30535">
    <property type="entry name" value="VITAMIN B12-BINDING PROTEIN"/>
    <property type="match status" value="1"/>
</dbReference>
<dbReference type="AlphaFoldDB" id="A0A645AHL2"/>
<comment type="caution">
    <text evidence="2">The sequence shown here is derived from an EMBL/GenBank/DDBJ whole genome shotgun (WGS) entry which is preliminary data.</text>
</comment>
<dbReference type="SUPFAM" id="SSF53807">
    <property type="entry name" value="Helical backbone' metal receptor"/>
    <property type="match status" value="1"/>
</dbReference>
<proteinExistence type="predicted"/>
<protein>
    <recommendedName>
        <fullName evidence="1">Fe/B12 periplasmic-binding domain-containing protein</fullName>
    </recommendedName>
</protein>
<dbReference type="PANTHER" id="PTHR30535:SF34">
    <property type="entry name" value="MOLYBDATE-BINDING PROTEIN MOLA"/>
    <property type="match status" value="1"/>
</dbReference>
<feature type="domain" description="Fe/B12 periplasmic-binding" evidence="1">
    <location>
        <begin position="1"/>
        <end position="192"/>
    </location>
</feature>